<dbReference type="Proteomes" id="UP001630127">
    <property type="component" value="Unassembled WGS sequence"/>
</dbReference>
<evidence type="ECO:0000256" key="2">
    <source>
        <dbReference type="ARBA" id="ARBA00022801"/>
    </source>
</evidence>
<comment type="similarity">
    <text evidence="1 4">Belongs to the glycosyl hydrolase 17 family.</text>
</comment>
<evidence type="ECO:0000313" key="6">
    <source>
        <dbReference type="EMBL" id="KAL3532685.1"/>
    </source>
</evidence>
<gene>
    <name evidence="6" type="ORF">ACH5RR_006206</name>
</gene>
<keyword evidence="3" id="KW-0326">Glycosidase</keyword>
<dbReference type="Gene3D" id="3.20.20.80">
    <property type="entry name" value="Glycosidases"/>
    <property type="match status" value="1"/>
</dbReference>
<proteinExistence type="inferred from homology"/>
<keyword evidence="7" id="KW-1185">Reference proteome</keyword>
<keyword evidence="5" id="KW-0812">Transmembrane</keyword>
<keyword evidence="5" id="KW-0472">Membrane</keyword>
<dbReference type="Pfam" id="PF00332">
    <property type="entry name" value="Glyco_hydro_17"/>
    <property type="match status" value="1"/>
</dbReference>
<dbReference type="InterPro" id="IPR017853">
    <property type="entry name" value="GH"/>
</dbReference>
<comment type="caution">
    <text evidence="6">The sequence shown here is derived from an EMBL/GenBank/DDBJ whole genome shotgun (WGS) entry which is preliminary data.</text>
</comment>
<evidence type="ECO:0000256" key="3">
    <source>
        <dbReference type="ARBA" id="ARBA00023295"/>
    </source>
</evidence>
<evidence type="ECO:0000313" key="7">
    <source>
        <dbReference type="Proteomes" id="UP001630127"/>
    </source>
</evidence>
<evidence type="ECO:0000256" key="5">
    <source>
        <dbReference type="SAM" id="Phobius"/>
    </source>
</evidence>
<reference evidence="6 7" key="1">
    <citation type="submission" date="2024-11" db="EMBL/GenBank/DDBJ databases">
        <title>A near-complete genome assembly of Cinchona calisaya.</title>
        <authorList>
            <person name="Lian D.C."/>
            <person name="Zhao X.W."/>
            <person name="Wei L."/>
        </authorList>
    </citation>
    <scope>NUCLEOTIDE SEQUENCE [LARGE SCALE GENOMIC DNA]</scope>
    <source>
        <tissue evidence="6">Nenye</tissue>
    </source>
</reference>
<dbReference type="InterPro" id="IPR000490">
    <property type="entry name" value="Glyco_hydro_17"/>
</dbReference>
<evidence type="ECO:0000256" key="1">
    <source>
        <dbReference type="ARBA" id="ARBA00008773"/>
    </source>
</evidence>
<evidence type="ECO:0000256" key="4">
    <source>
        <dbReference type="RuleBase" id="RU004335"/>
    </source>
</evidence>
<evidence type="ECO:0008006" key="8">
    <source>
        <dbReference type="Google" id="ProtNLM"/>
    </source>
</evidence>
<protein>
    <recommendedName>
        <fullName evidence="8">Glucan endo-1,3-beta-D-glucosidase</fullName>
    </recommendedName>
</protein>
<name>A0ABD3ANB6_9GENT</name>
<accession>A0ABD3ANB6</accession>
<dbReference type="AlphaFoldDB" id="A0ABD3ANB6"/>
<organism evidence="6 7">
    <name type="scientific">Cinchona calisaya</name>
    <dbReference type="NCBI Taxonomy" id="153742"/>
    <lineage>
        <taxon>Eukaryota</taxon>
        <taxon>Viridiplantae</taxon>
        <taxon>Streptophyta</taxon>
        <taxon>Embryophyta</taxon>
        <taxon>Tracheophyta</taxon>
        <taxon>Spermatophyta</taxon>
        <taxon>Magnoliopsida</taxon>
        <taxon>eudicotyledons</taxon>
        <taxon>Gunneridae</taxon>
        <taxon>Pentapetalae</taxon>
        <taxon>asterids</taxon>
        <taxon>lamiids</taxon>
        <taxon>Gentianales</taxon>
        <taxon>Rubiaceae</taxon>
        <taxon>Cinchonoideae</taxon>
        <taxon>Cinchoneae</taxon>
        <taxon>Cinchona</taxon>
    </lineage>
</organism>
<dbReference type="SUPFAM" id="SSF51445">
    <property type="entry name" value="(Trans)glycosidases"/>
    <property type="match status" value="1"/>
</dbReference>
<dbReference type="EMBL" id="JBJUIK010000003">
    <property type="protein sequence ID" value="KAL3532685.1"/>
    <property type="molecule type" value="Genomic_DNA"/>
</dbReference>
<keyword evidence="5" id="KW-1133">Transmembrane helix</keyword>
<keyword evidence="2" id="KW-0378">Hydrolase</keyword>
<feature type="transmembrane region" description="Helical" evidence="5">
    <location>
        <begin position="6"/>
        <end position="25"/>
    </location>
</feature>
<dbReference type="GO" id="GO:0016798">
    <property type="term" value="F:hydrolase activity, acting on glycosyl bonds"/>
    <property type="evidence" value="ECO:0007669"/>
    <property type="project" value="UniProtKB-KW"/>
</dbReference>
<sequence length="160" mass="17672">MASLWIFQIIISLIILIMHIPKAIMGDKINIGVVYPTFAETLLLPKRCALLGNVESGGDNVTLGVSETGWPSAGNGNVRTPDLASTYDSNLVKHVVNDHYPGTPKRPGPVDIEAFILVCLMKILILIPKEEILESLRLIWNMLFTPIGNKHFEAADRRVD</sequence>